<reference evidence="1 2" key="1">
    <citation type="journal article" date="2013" name="PLoS Genet.">
        <title>Genomic mechanisms accounting for the adaptation to parasitism in nematode-trapping fungi.</title>
        <authorList>
            <person name="Meerupati T."/>
            <person name="Andersson K.M."/>
            <person name="Friman E."/>
            <person name="Kumar D."/>
            <person name="Tunlid A."/>
            <person name="Ahren D."/>
        </authorList>
    </citation>
    <scope>NUCLEOTIDE SEQUENCE [LARGE SCALE GENOMIC DNA]</scope>
    <source>
        <strain evidence="1 2">CBS 200.50</strain>
    </source>
</reference>
<accession>S8A5D6</accession>
<dbReference type="STRING" id="1284197.S8A5D6"/>
<dbReference type="EMBL" id="AQGS01000592">
    <property type="protein sequence ID" value="EPS38009.1"/>
    <property type="molecule type" value="Genomic_DNA"/>
</dbReference>
<proteinExistence type="predicted"/>
<protein>
    <submittedName>
        <fullName evidence="1">Uncharacterized protein</fullName>
    </submittedName>
</protein>
<dbReference type="AlphaFoldDB" id="S8A5D6"/>
<dbReference type="OrthoDB" id="3796612at2759"/>
<organism evidence="1 2">
    <name type="scientific">Dactylellina haptotyla (strain CBS 200.50)</name>
    <name type="common">Nematode-trapping fungus</name>
    <name type="synonym">Monacrosporium haptotylum</name>
    <dbReference type="NCBI Taxonomy" id="1284197"/>
    <lineage>
        <taxon>Eukaryota</taxon>
        <taxon>Fungi</taxon>
        <taxon>Dikarya</taxon>
        <taxon>Ascomycota</taxon>
        <taxon>Pezizomycotina</taxon>
        <taxon>Orbiliomycetes</taxon>
        <taxon>Orbiliales</taxon>
        <taxon>Orbiliaceae</taxon>
        <taxon>Dactylellina</taxon>
    </lineage>
</organism>
<name>S8A5D6_DACHA</name>
<sequence>MAVYFEPGKIEFALELEEIPDGEYEPKSSIMANSAEENYRSRSKGKRIKNLRISVIFTTERKSGETIDYFYDPDVRTVPPAGTYSMMPTDTSVEEKRAFESSLIATFGGVKAALKSVYELTQSKVTTDRITINGRTYSEYKTGDPDRCNAVEWHLFENNSQKSGIPTFFRTAVLLERRPGDTEKFTGVFSIRMGVDVLFDTKRWVKKVFGLGIKDEPVVFDLTKVEETRLGQFRDKLEPVPLEKECRFVTYMELNSDFDAETKTEEKVMLATNVEDG</sequence>
<dbReference type="Proteomes" id="UP000015100">
    <property type="component" value="Unassembled WGS sequence"/>
</dbReference>
<keyword evidence="2" id="KW-1185">Reference proteome</keyword>
<evidence type="ECO:0000313" key="1">
    <source>
        <dbReference type="EMBL" id="EPS38009.1"/>
    </source>
</evidence>
<comment type="caution">
    <text evidence="1">The sequence shown here is derived from an EMBL/GenBank/DDBJ whole genome shotgun (WGS) entry which is preliminary data.</text>
</comment>
<dbReference type="eggNOG" id="ENOG502RJQ8">
    <property type="taxonomic scope" value="Eukaryota"/>
</dbReference>
<dbReference type="OMA" id="CNAVEWH"/>
<gene>
    <name evidence="1" type="ORF">H072_8244</name>
</gene>
<reference evidence="2" key="2">
    <citation type="submission" date="2013-04" db="EMBL/GenBank/DDBJ databases">
        <title>Genomic mechanisms accounting for the adaptation to parasitism in nematode-trapping fungi.</title>
        <authorList>
            <person name="Ahren D.G."/>
        </authorList>
    </citation>
    <scope>NUCLEOTIDE SEQUENCE [LARGE SCALE GENOMIC DNA]</scope>
    <source>
        <strain evidence="2">CBS 200.50</strain>
    </source>
</reference>
<dbReference type="HOGENOM" id="CLU_1004802_0_0_1"/>
<evidence type="ECO:0000313" key="2">
    <source>
        <dbReference type="Proteomes" id="UP000015100"/>
    </source>
</evidence>